<dbReference type="EC" id="2.7.7.7" evidence="2"/>
<keyword evidence="7" id="KW-0238">DNA-binding</keyword>
<keyword evidence="4" id="KW-0548">Nucleotidyltransferase</keyword>
<dbReference type="SUPFAM" id="SSF53098">
    <property type="entry name" value="Ribonuclease H-like"/>
    <property type="match status" value="1"/>
</dbReference>
<feature type="domain" description="DNA-directed DNA polymerase family B mitochondria/virus" evidence="9">
    <location>
        <begin position="141"/>
        <end position="470"/>
    </location>
</feature>
<dbReference type="InterPro" id="IPR004868">
    <property type="entry name" value="DNA-dir_DNA_pol_B_mt/vir"/>
</dbReference>
<dbReference type="EMBL" id="JANLCJ010000026">
    <property type="protein sequence ID" value="MCS5736421.1"/>
    <property type="molecule type" value="Genomic_DNA"/>
</dbReference>
<reference evidence="10" key="1">
    <citation type="submission" date="2022-08" db="EMBL/GenBank/DDBJ databases">
        <authorList>
            <person name="Deng Y."/>
            <person name="Han X.-F."/>
            <person name="Zhang Y.-Q."/>
        </authorList>
    </citation>
    <scope>NUCLEOTIDE SEQUENCE</scope>
    <source>
        <strain evidence="10">CPCC 203386</strain>
    </source>
</reference>
<comment type="caution">
    <text evidence="10">The sequence shown here is derived from an EMBL/GenBank/DDBJ whole genome shotgun (WGS) entry which is preliminary data.</text>
</comment>
<gene>
    <name evidence="10" type="ORF">N1032_22050</name>
</gene>
<dbReference type="InterPro" id="IPR043502">
    <property type="entry name" value="DNA/RNA_pol_sf"/>
</dbReference>
<evidence type="ECO:0000313" key="10">
    <source>
        <dbReference type="EMBL" id="MCS5736421.1"/>
    </source>
</evidence>
<keyword evidence="11" id="KW-1185">Reference proteome</keyword>
<dbReference type="InterPro" id="IPR036397">
    <property type="entry name" value="RNaseH_sf"/>
</dbReference>
<evidence type="ECO:0000313" key="11">
    <source>
        <dbReference type="Proteomes" id="UP001165586"/>
    </source>
</evidence>
<evidence type="ECO:0000256" key="1">
    <source>
        <dbReference type="ARBA" id="ARBA00005755"/>
    </source>
</evidence>
<evidence type="ECO:0000259" key="9">
    <source>
        <dbReference type="Pfam" id="PF03175"/>
    </source>
</evidence>
<evidence type="ECO:0000256" key="2">
    <source>
        <dbReference type="ARBA" id="ARBA00012417"/>
    </source>
</evidence>
<dbReference type="RefSeq" id="WP_259542343.1">
    <property type="nucleotide sequence ID" value="NZ_JANLCJ010000026.1"/>
</dbReference>
<keyword evidence="3" id="KW-0808">Transferase</keyword>
<sequence>MGEIPTVSHKKVEYLNIESGFDIETTSTYIEGRKAAFSYIWMFGIGLGNEIYYGRTWEEFRALYTLLVTYFGLGSDKRLVIYVHNLAYEFQFMRKYFEWEEVFSIKERKPIRALTVDGVEFRDSYILSGMSLATVANNLTKHKVAKLEGDLDYSLPRHQKTELTAAEMAYCNNDIEIILAYIREQLDECNITEIPMTNTGRVRQYVKSRCFTEINKETGEEFRNPRDYQAIMKKLTLTPDVYKMAKRAFIGGFTHSNPEHSMKVMENVSSVDLTSSYPTVMIAEEYPMGSPVQLMLDSLEDFRKASAKYCIMLDVAFVGLRNKIGYESYISESKAVKLEGAEIVNGRVYSADLLTMTLVDVDLEIISAVYEWDELHWENVWAFKKYYLPKAIIQSILALYQDKTTLKDVKGREVDYLRSKGMLNSIYGMCVTDIVKDDHIYDDVEGWGIEETDVKESIQDYNRSKSRFLYYPWGIWVTAYARRNLWSAILAVGNDYIYSDTDSIKMLNYDKHVGYVEQYNADIQEKLRRCMQYYKLDESLLNPKTIKGVEKPLGVWDFEGNYSRFKTVGAKRYLVEENGKLKLTVAGLSKQNGINYMKEVCDNDNTAVFEMFTDELYIPAENTGKLTHTYLDDADTFMFTDLHGETVEVHSESAVHMEPAEFNLSITDLYIDFINRYVRPNK</sequence>
<dbReference type="Pfam" id="PF03175">
    <property type="entry name" value="DNA_pol_B_2"/>
    <property type="match status" value="1"/>
</dbReference>
<keyword evidence="6" id="KW-0239">DNA-directed DNA polymerase</keyword>
<evidence type="ECO:0000256" key="3">
    <source>
        <dbReference type="ARBA" id="ARBA00022679"/>
    </source>
</evidence>
<dbReference type="Gene3D" id="3.90.1600.10">
    <property type="entry name" value="Palm domain of DNA polymerase"/>
    <property type="match status" value="2"/>
</dbReference>
<dbReference type="Proteomes" id="UP001165586">
    <property type="component" value="Unassembled WGS sequence"/>
</dbReference>
<organism evidence="10 11">
    <name type="scientific">Herbiconiux daphne</name>
    <dbReference type="NCBI Taxonomy" id="2970914"/>
    <lineage>
        <taxon>Bacteria</taxon>
        <taxon>Bacillati</taxon>
        <taxon>Actinomycetota</taxon>
        <taxon>Actinomycetes</taxon>
        <taxon>Micrococcales</taxon>
        <taxon>Microbacteriaceae</taxon>
        <taxon>Herbiconiux</taxon>
    </lineage>
</organism>
<dbReference type="InterPro" id="IPR012337">
    <property type="entry name" value="RNaseH-like_sf"/>
</dbReference>
<evidence type="ECO:0000256" key="7">
    <source>
        <dbReference type="ARBA" id="ARBA00023125"/>
    </source>
</evidence>
<protein>
    <recommendedName>
        <fullName evidence="2">DNA-directed DNA polymerase</fullName>
        <ecNumber evidence="2">2.7.7.7</ecNumber>
    </recommendedName>
</protein>
<evidence type="ECO:0000256" key="6">
    <source>
        <dbReference type="ARBA" id="ARBA00022932"/>
    </source>
</evidence>
<keyword evidence="5" id="KW-0235">DNA replication</keyword>
<evidence type="ECO:0000256" key="4">
    <source>
        <dbReference type="ARBA" id="ARBA00022695"/>
    </source>
</evidence>
<accession>A0ABT2H931</accession>
<proteinExistence type="inferred from homology"/>
<name>A0ABT2H931_9MICO</name>
<dbReference type="SUPFAM" id="SSF56672">
    <property type="entry name" value="DNA/RNA polymerases"/>
    <property type="match status" value="1"/>
</dbReference>
<evidence type="ECO:0000256" key="8">
    <source>
        <dbReference type="ARBA" id="ARBA00049244"/>
    </source>
</evidence>
<comment type="similarity">
    <text evidence="1">Belongs to the DNA polymerase type-B family.</text>
</comment>
<dbReference type="Gene3D" id="3.30.420.10">
    <property type="entry name" value="Ribonuclease H-like superfamily/Ribonuclease H"/>
    <property type="match status" value="1"/>
</dbReference>
<dbReference type="InterPro" id="IPR023211">
    <property type="entry name" value="DNA_pol_palm_dom_sf"/>
</dbReference>
<comment type="catalytic activity">
    <reaction evidence="8">
        <text>DNA(n) + a 2'-deoxyribonucleoside 5'-triphosphate = DNA(n+1) + diphosphate</text>
        <dbReference type="Rhea" id="RHEA:22508"/>
        <dbReference type="Rhea" id="RHEA-COMP:17339"/>
        <dbReference type="Rhea" id="RHEA-COMP:17340"/>
        <dbReference type="ChEBI" id="CHEBI:33019"/>
        <dbReference type="ChEBI" id="CHEBI:61560"/>
        <dbReference type="ChEBI" id="CHEBI:173112"/>
        <dbReference type="EC" id="2.7.7.7"/>
    </reaction>
</comment>
<evidence type="ECO:0000256" key="5">
    <source>
        <dbReference type="ARBA" id="ARBA00022705"/>
    </source>
</evidence>